<organism evidence="18 19">
    <name type="scientific">Rehmannia glutinosa</name>
    <name type="common">Chinese foxglove</name>
    <dbReference type="NCBI Taxonomy" id="99300"/>
    <lineage>
        <taxon>Eukaryota</taxon>
        <taxon>Viridiplantae</taxon>
        <taxon>Streptophyta</taxon>
        <taxon>Embryophyta</taxon>
        <taxon>Tracheophyta</taxon>
        <taxon>Spermatophyta</taxon>
        <taxon>Magnoliopsida</taxon>
        <taxon>eudicotyledons</taxon>
        <taxon>Gunneridae</taxon>
        <taxon>Pentapetalae</taxon>
        <taxon>asterids</taxon>
        <taxon>lamiids</taxon>
        <taxon>Lamiales</taxon>
        <taxon>Orobanchaceae</taxon>
        <taxon>Rehmannieae</taxon>
        <taxon>Rehmannia</taxon>
    </lineage>
</organism>
<reference evidence="18 19" key="1">
    <citation type="journal article" date="2021" name="Comput. Struct. Biotechnol. J.">
        <title>De novo genome assembly of the potent medicinal plant Rehmannia glutinosa using nanopore technology.</title>
        <authorList>
            <person name="Ma L."/>
            <person name="Dong C."/>
            <person name="Song C."/>
            <person name="Wang X."/>
            <person name="Zheng X."/>
            <person name="Niu Y."/>
            <person name="Chen S."/>
            <person name="Feng W."/>
        </authorList>
    </citation>
    <scope>NUCLEOTIDE SEQUENCE [LARGE SCALE GENOMIC DNA]</scope>
    <source>
        <strain evidence="18">DH-2019</strain>
    </source>
</reference>
<keyword evidence="5 15" id="KW-0964">Secreted</keyword>
<evidence type="ECO:0000256" key="15">
    <source>
        <dbReference type="RuleBase" id="RU362060"/>
    </source>
</evidence>
<feature type="compositionally biased region" description="Basic and acidic residues" evidence="16">
    <location>
        <begin position="396"/>
        <end position="405"/>
    </location>
</feature>
<evidence type="ECO:0000313" key="18">
    <source>
        <dbReference type="EMBL" id="KAK6159032.1"/>
    </source>
</evidence>
<dbReference type="InterPro" id="IPR033905">
    <property type="entry name" value="Secretory_peroxidase"/>
</dbReference>
<keyword evidence="9 15" id="KW-0106">Calcium</keyword>
<dbReference type="InterPro" id="IPR019793">
    <property type="entry name" value="Peroxidases_heam-ligand_BS"/>
</dbReference>
<dbReference type="EMBL" id="JABTTQ020000004">
    <property type="protein sequence ID" value="KAK6159032.1"/>
    <property type="molecule type" value="Genomic_DNA"/>
</dbReference>
<keyword evidence="10 15" id="KW-0560">Oxidoreductase</keyword>
<evidence type="ECO:0000256" key="5">
    <source>
        <dbReference type="ARBA" id="ARBA00022525"/>
    </source>
</evidence>
<dbReference type="PANTHER" id="PTHR31517">
    <property type="match status" value="1"/>
</dbReference>
<dbReference type="PROSITE" id="PS00436">
    <property type="entry name" value="PEROXIDASE_2"/>
    <property type="match status" value="1"/>
</dbReference>
<gene>
    <name evidence="18" type="ORF">DH2020_006346</name>
</gene>
<dbReference type="CDD" id="cd00693">
    <property type="entry name" value="secretory_peroxidase"/>
    <property type="match status" value="1"/>
</dbReference>
<dbReference type="PROSITE" id="PS50873">
    <property type="entry name" value="PEROXIDASE_4"/>
    <property type="match status" value="1"/>
</dbReference>
<comment type="cofactor">
    <cofactor evidence="15">
        <name>heme b</name>
        <dbReference type="ChEBI" id="CHEBI:60344"/>
    </cofactor>
    <text evidence="15">Binds 1 heme b (iron(II)-protoporphyrin IX) group per subunit.</text>
</comment>
<keyword evidence="12" id="KW-1015">Disulfide bond</keyword>
<evidence type="ECO:0000256" key="12">
    <source>
        <dbReference type="ARBA" id="ARBA00023157"/>
    </source>
</evidence>
<dbReference type="EC" id="1.11.1.7" evidence="4 15"/>
<dbReference type="PRINTS" id="PR00461">
    <property type="entry name" value="PLPEROXIDASE"/>
</dbReference>
<keyword evidence="19" id="KW-1185">Reference proteome</keyword>
<dbReference type="Gene3D" id="1.10.420.10">
    <property type="entry name" value="Peroxidase, domain 2"/>
    <property type="match status" value="1"/>
</dbReference>
<dbReference type="InterPro" id="IPR019794">
    <property type="entry name" value="Peroxidases_AS"/>
</dbReference>
<dbReference type="PROSITE" id="PS00435">
    <property type="entry name" value="PEROXIDASE_1"/>
    <property type="match status" value="1"/>
</dbReference>
<evidence type="ECO:0000256" key="2">
    <source>
        <dbReference type="ARBA" id="ARBA00002322"/>
    </source>
</evidence>
<feature type="domain" description="Plant heme peroxidase family profile" evidence="17">
    <location>
        <begin position="20"/>
        <end position="322"/>
    </location>
</feature>
<evidence type="ECO:0000256" key="7">
    <source>
        <dbReference type="ARBA" id="ARBA00022617"/>
    </source>
</evidence>
<protein>
    <recommendedName>
        <fullName evidence="4 15">Peroxidase</fullName>
        <ecNumber evidence="4 15">1.11.1.7</ecNumber>
    </recommendedName>
</protein>
<keyword evidence="14 15" id="KW-0376">Hydrogen peroxide</keyword>
<evidence type="ECO:0000256" key="10">
    <source>
        <dbReference type="ARBA" id="ARBA00023002"/>
    </source>
</evidence>
<evidence type="ECO:0000256" key="8">
    <source>
        <dbReference type="ARBA" id="ARBA00022723"/>
    </source>
</evidence>
<dbReference type="InterPro" id="IPR000823">
    <property type="entry name" value="Peroxidase_pln"/>
</dbReference>
<dbReference type="InterPro" id="IPR002016">
    <property type="entry name" value="Haem_peroxidase"/>
</dbReference>
<feature type="signal peptide" evidence="15">
    <location>
        <begin position="1"/>
        <end position="19"/>
    </location>
</feature>
<proteinExistence type="inferred from homology"/>
<keyword evidence="11 15" id="KW-0408">Iron</keyword>
<dbReference type="Pfam" id="PF00141">
    <property type="entry name" value="peroxidase"/>
    <property type="match status" value="1"/>
</dbReference>
<evidence type="ECO:0000256" key="14">
    <source>
        <dbReference type="ARBA" id="ARBA00023324"/>
    </source>
</evidence>
<accession>A0ABR0XIL0</accession>
<dbReference type="SUPFAM" id="SSF48113">
    <property type="entry name" value="Heme-dependent peroxidases"/>
    <property type="match status" value="1"/>
</dbReference>
<feature type="chain" id="PRO_5044968488" description="Peroxidase" evidence="15">
    <location>
        <begin position="20"/>
        <end position="405"/>
    </location>
</feature>
<evidence type="ECO:0000256" key="1">
    <source>
        <dbReference type="ARBA" id="ARBA00000189"/>
    </source>
</evidence>
<comment type="function">
    <text evidence="2">Removal of H(2)O(2), oxidation of toxic reductants, biosynthesis and degradation of lignin, suberization, auxin catabolism, response to environmental stresses such as wounding, pathogen attack and oxidative stress. These functions might be dependent on each isozyme/isoform in each plant tissue.</text>
</comment>
<evidence type="ECO:0000313" key="19">
    <source>
        <dbReference type="Proteomes" id="UP001318860"/>
    </source>
</evidence>
<feature type="region of interest" description="Disordered" evidence="16">
    <location>
        <begin position="319"/>
        <end position="341"/>
    </location>
</feature>
<comment type="cofactor">
    <cofactor evidence="15">
        <name>Ca(2+)</name>
        <dbReference type="ChEBI" id="CHEBI:29108"/>
    </cofactor>
    <text evidence="15">Binds 2 calcium ions per subunit.</text>
</comment>
<keyword evidence="6 15" id="KW-0575">Peroxidase</keyword>
<keyword evidence="13" id="KW-0325">Glycoprotein</keyword>
<evidence type="ECO:0000256" key="6">
    <source>
        <dbReference type="ARBA" id="ARBA00022559"/>
    </source>
</evidence>
<evidence type="ECO:0000256" key="3">
    <source>
        <dbReference type="ARBA" id="ARBA00006873"/>
    </source>
</evidence>
<comment type="similarity">
    <text evidence="3">Belongs to the peroxidase family. Ascorbate peroxidase subfamily.</text>
</comment>
<keyword evidence="8 15" id="KW-0479">Metal-binding</keyword>
<keyword evidence="15" id="KW-0732">Signal</keyword>
<keyword evidence="7 15" id="KW-0349">Heme</keyword>
<comment type="catalytic activity">
    <reaction evidence="1 15">
        <text>2 a phenolic donor + H2O2 = 2 a phenolic radical donor + 2 H2O</text>
        <dbReference type="Rhea" id="RHEA:56136"/>
        <dbReference type="ChEBI" id="CHEBI:15377"/>
        <dbReference type="ChEBI" id="CHEBI:16240"/>
        <dbReference type="ChEBI" id="CHEBI:139520"/>
        <dbReference type="ChEBI" id="CHEBI:139521"/>
        <dbReference type="EC" id="1.11.1.7"/>
    </reaction>
</comment>
<feature type="compositionally biased region" description="Pro residues" evidence="16">
    <location>
        <begin position="323"/>
        <end position="333"/>
    </location>
</feature>
<dbReference type="PRINTS" id="PR00458">
    <property type="entry name" value="PEROXIDASE"/>
</dbReference>
<dbReference type="InterPro" id="IPR010255">
    <property type="entry name" value="Haem_peroxidase_sf"/>
</dbReference>
<comment type="similarity">
    <text evidence="15">Belongs to the peroxidase family. Classical plant (class III) peroxidase subfamily.</text>
</comment>
<dbReference type="Proteomes" id="UP001318860">
    <property type="component" value="Unassembled WGS sequence"/>
</dbReference>
<comment type="subcellular location">
    <subcellularLocation>
        <location evidence="15">Secreted</location>
    </subcellularLocation>
</comment>
<evidence type="ECO:0000256" key="13">
    <source>
        <dbReference type="ARBA" id="ARBA00023180"/>
    </source>
</evidence>
<evidence type="ECO:0000256" key="4">
    <source>
        <dbReference type="ARBA" id="ARBA00012313"/>
    </source>
</evidence>
<evidence type="ECO:0000256" key="11">
    <source>
        <dbReference type="ARBA" id="ARBA00023004"/>
    </source>
</evidence>
<evidence type="ECO:0000256" key="16">
    <source>
        <dbReference type="SAM" id="MobiDB-lite"/>
    </source>
</evidence>
<sequence>MEKIAVIVTLCCLVSIASAQLKVGFYSSTCPRAESIIRGVVQQRFNRDRSITAALLRMHFHDCFVRGCDASILIDSTKSKSSEKDAGPNLTVRGYDLIDAAKKALEAANCSSTVSCADIITLATRDAVALAGGPKYNVPTGRRDGLVSDVNDVIDLPGPSISVQDAFAVFKPKGLTLNDMVTLLGAHTVGVTHCAFFQDRLLDFQGTGKPDPTMDPGLAARLRKICGTASRPLNNDPTVFLDQGTSFAFDNQFYNQTIFKRGILQIDQELALDRSTAPIVSGFAKNKVAFQQNFANAMIKMSKIQVLVGNAGEIRKNCRVFNPPAPKPPPPPSLQQRQPRVADHRSLSLRSWYTCLVRSCAIRATKFSNFRRHIATRHPSGARSSRRSRFPTAVGKSRETSDRKP</sequence>
<evidence type="ECO:0000256" key="9">
    <source>
        <dbReference type="ARBA" id="ARBA00022837"/>
    </source>
</evidence>
<evidence type="ECO:0000259" key="17">
    <source>
        <dbReference type="PROSITE" id="PS50873"/>
    </source>
</evidence>
<dbReference type="Gene3D" id="1.10.520.10">
    <property type="match status" value="1"/>
</dbReference>
<dbReference type="PANTHER" id="PTHR31517:SF59">
    <property type="entry name" value="PEROXIDASE"/>
    <property type="match status" value="1"/>
</dbReference>
<feature type="region of interest" description="Disordered" evidence="16">
    <location>
        <begin position="375"/>
        <end position="405"/>
    </location>
</feature>
<comment type="caution">
    <text evidence="18">The sequence shown here is derived from an EMBL/GenBank/DDBJ whole genome shotgun (WGS) entry which is preliminary data.</text>
</comment>
<name>A0ABR0XIL0_REHGL</name>